<dbReference type="Gene3D" id="3.40.50.10810">
    <property type="entry name" value="Tandem AAA-ATPase domain"/>
    <property type="match status" value="1"/>
</dbReference>
<dbReference type="InterPro" id="IPR038718">
    <property type="entry name" value="SNF2-like_sf"/>
</dbReference>
<dbReference type="SMART" id="SM00490">
    <property type="entry name" value="HELICc"/>
    <property type="match status" value="1"/>
</dbReference>
<dbReference type="InterPro" id="IPR014001">
    <property type="entry name" value="Helicase_ATP-bd"/>
</dbReference>
<evidence type="ECO:0000259" key="5">
    <source>
        <dbReference type="PROSITE" id="PS51192"/>
    </source>
</evidence>
<gene>
    <name evidence="7" type="ORF">U1T56_13075</name>
</gene>
<dbReference type="GO" id="GO:0004386">
    <property type="term" value="F:helicase activity"/>
    <property type="evidence" value="ECO:0007669"/>
    <property type="project" value="UniProtKB-KW"/>
</dbReference>
<reference evidence="7 8" key="1">
    <citation type="submission" date="2024-01" db="EMBL/GenBank/DDBJ databases">
        <title>Multi-omics insights into the function and evolution of sodium benzoate biodegradation pathways in Benzoatithermus flavus gen. nov., sp. nov. from hot spring.</title>
        <authorList>
            <person name="Hu C.-J."/>
            <person name="Li W.-J."/>
        </authorList>
    </citation>
    <scope>NUCLEOTIDE SEQUENCE [LARGE SCALE GENOMIC DNA]</scope>
    <source>
        <strain evidence="7 8">SYSU G07066</strain>
    </source>
</reference>
<evidence type="ECO:0000256" key="4">
    <source>
        <dbReference type="ARBA" id="ARBA00022840"/>
    </source>
</evidence>
<dbReference type="SMART" id="SM00487">
    <property type="entry name" value="DEXDc"/>
    <property type="match status" value="1"/>
</dbReference>
<comment type="caution">
    <text evidence="7">The sequence shown here is derived from an EMBL/GenBank/DDBJ whole genome shotgun (WGS) entry which is preliminary data.</text>
</comment>
<name>A0ABU8XUI3_9PROT</name>
<evidence type="ECO:0000256" key="1">
    <source>
        <dbReference type="ARBA" id="ARBA00022741"/>
    </source>
</evidence>
<dbReference type="RefSeq" id="WP_418159937.1">
    <property type="nucleotide sequence ID" value="NZ_JBBLZC010000012.1"/>
</dbReference>
<dbReference type="PROSITE" id="PS51192">
    <property type="entry name" value="HELICASE_ATP_BIND_1"/>
    <property type="match status" value="1"/>
</dbReference>
<dbReference type="PANTHER" id="PTHR10799">
    <property type="entry name" value="SNF2/RAD54 HELICASE FAMILY"/>
    <property type="match status" value="1"/>
</dbReference>
<dbReference type="InterPro" id="IPR049730">
    <property type="entry name" value="SNF2/RAD54-like_C"/>
</dbReference>
<protein>
    <submittedName>
        <fullName evidence="7">Helicase-related protein</fullName>
    </submittedName>
</protein>
<keyword evidence="3 7" id="KW-0347">Helicase</keyword>
<dbReference type="CDD" id="cd18793">
    <property type="entry name" value="SF2_C_SNF"/>
    <property type="match status" value="1"/>
</dbReference>
<dbReference type="CDD" id="cd18011">
    <property type="entry name" value="DEXDc_RapA"/>
    <property type="match status" value="1"/>
</dbReference>
<dbReference type="InterPro" id="IPR057342">
    <property type="entry name" value="DEXDc_RapA"/>
</dbReference>
<evidence type="ECO:0000259" key="6">
    <source>
        <dbReference type="PROSITE" id="PS51194"/>
    </source>
</evidence>
<dbReference type="InterPro" id="IPR027417">
    <property type="entry name" value="P-loop_NTPase"/>
</dbReference>
<evidence type="ECO:0000256" key="2">
    <source>
        <dbReference type="ARBA" id="ARBA00022801"/>
    </source>
</evidence>
<dbReference type="SUPFAM" id="SSF52540">
    <property type="entry name" value="P-loop containing nucleoside triphosphate hydrolases"/>
    <property type="match status" value="2"/>
</dbReference>
<dbReference type="Pfam" id="PF00176">
    <property type="entry name" value="SNF2-rel_dom"/>
    <property type="match status" value="1"/>
</dbReference>
<keyword evidence="4" id="KW-0067">ATP-binding</keyword>
<dbReference type="InterPro" id="IPR001650">
    <property type="entry name" value="Helicase_C-like"/>
</dbReference>
<organism evidence="7 8">
    <name type="scientific">Benzoatithermus flavus</name>
    <dbReference type="NCBI Taxonomy" id="3108223"/>
    <lineage>
        <taxon>Bacteria</taxon>
        <taxon>Pseudomonadati</taxon>
        <taxon>Pseudomonadota</taxon>
        <taxon>Alphaproteobacteria</taxon>
        <taxon>Geminicoccales</taxon>
        <taxon>Geminicoccaceae</taxon>
        <taxon>Benzoatithermus</taxon>
    </lineage>
</organism>
<evidence type="ECO:0000256" key="3">
    <source>
        <dbReference type="ARBA" id="ARBA00022806"/>
    </source>
</evidence>
<dbReference type="InterPro" id="IPR000330">
    <property type="entry name" value="SNF2_N"/>
</dbReference>
<keyword evidence="1" id="KW-0547">Nucleotide-binding</keyword>
<evidence type="ECO:0000313" key="8">
    <source>
        <dbReference type="Proteomes" id="UP001375743"/>
    </source>
</evidence>
<evidence type="ECO:0000313" key="7">
    <source>
        <dbReference type="EMBL" id="MEK0084090.1"/>
    </source>
</evidence>
<keyword evidence="2" id="KW-0378">Hydrolase</keyword>
<accession>A0ABU8XUI3</accession>
<dbReference type="Proteomes" id="UP001375743">
    <property type="component" value="Unassembled WGS sequence"/>
</dbReference>
<feature type="domain" description="Helicase ATP-binding" evidence="5">
    <location>
        <begin position="171"/>
        <end position="338"/>
    </location>
</feature>
<keyword evidence="8" id="KW-1185">Reference proteome</keyword>
<dbReference type="PROSITE" id="PS51194">
    <property type="entry name" value="HELICASE_CTER"/>
    <property type="match status" value="1"/>
</dbReference>
<sequence>MRTDVLLPTLGCWVHDDQGRVGMALEVRAEGERSLVHFRYGARDLVWIEAKALRSAFAPGMQVEHVPSSPVARSLGLGEVRATRVLAGCEQVLVQFLEQGTCRWLPYQTLRRVKPVEDRLLRGEVGTFPDHAERFRLRVLAHALEIWDRNTGALGRLDIDPLPHQIRLAHKVLTSGNPNWLIADDVGLGKTIEVGLILHGLARRNRARRVLIVCPAPLVRQWQDEMRLKFGQHYEIYGRDFQVPEPSYWRLHDKVIVSLDLAKRDKVRGDLCAAGGWDVVIFDEAHRLGRDDNGECTQRHRLAQELRRQTPAMLLLTATPHQGKTPRFAALLKLVRPELRRAFSTLEANPEIVAEVVLRNRKTRVTDAAGKPLFHGHETHRIAVEPGPASLAFMDELTRYLRHGYAVGERAGDRGRAIGFMMTTYRKLASSSIAAITTALLGRWQRLQAAQRANAAPDLETLIEASEATPDGLADQPDLFAGAAFFEGEAAQILRLLRLAEPIWPHDEKLRVFIDQIAAPVFRSGRKLLVFTEYRATQTYLREALLRALPEAGEAVLINGTMSLDEKLASIERFTADAAFLISTEAGGEGLNLQERCHVMANYDLPWNPSRLVQRIGRLYRYGQKHRVIVFNLHTQDSFDAKALGLMLDRVQVMARDLAAVGAEFREAMEAEILGELLESIEIEPILERAMRTRPELGAAEIDRALEEARQARSLQDELLSFATGFDGSSSSATFGIDRRHVAAFLGAMLPRIGARNVEPVHQGRALSFELPDELVGVFPELGRRRSVTIALDRDLARHHREMLPVDLDGSLFRHLLDTAKARAFDGLYAAARAGRIPAWVAVHHLRWQNERGELLEDELVASCCEAGGESGRPLSPEELGSLLLMPLESATPTASAPRMEVDTALRQAFETTVARVTTWHRQPASAFLLAAAEAGSEGAP</sequence>
<feature type="domain" description="Helicase C-terminal" evidence="6">
    <location>
        <begin position="513"/>
        <end position="659"/>
    </location>
</feature>
<proteinExistence type="predicted"/>
<dbReference type="Gene3D" id="3.40.50.300">
    <property type="entry name" value="P-loop containing nucleotide triphosphate hydrolases"/>
    <property type="match status" value="1"/>
</dbReference>
<dbReference type="Pfam" id="PF00271">
    <property type="entry name" value="Helicase_C"/>
    <property type="match status" value="1"/>
</dbReference>
<dbReference type="EMBL" id="JBBLZC010000012">
    <property type="protein sequence ID" value="MEK0084090.1"/>
    <property type="molecule type" value="Genomic_DNA"/>
</dbReference>